<protein>
    <recommendedName>
        <fullName evidence="2">DUF7708 domain-containing protein</fullName>
    </recommendedName>
</protein>
<feature type="domain" description="DUF7708" evidence="2">
    <location>
        <begin position="137"/>
        <end position="229"/>
    </location>
</feature>
<dbReference type="Proteomes" id="UP000053095">
    <property type="component" value="Unassembled WGS sequence"/>
</dbReference>
<dbReference type="InterPro" id="IPR056125">
    <property type="entry name" value="DUF7708"/>
</dbReference>
<organism evidence="3 4">
    <name type="scientific">Talaromyces pinophilus</name>
    <name type="common">Penicillium pinophilum</name>
    <dbReference type="NCBI Taxonomy" id="128442"/>
    <lineage>
        <taxon>Eukaryota</taxon>
        <taxon>Fungi</taxon>
        <taxon>Dikarya</taxon>
        <taxon>Ascomycota</taxon>
        <taxon>Pezizomycotina</taxon>
        <taxon>Eurotiomycetes</taxon>
        <taxon>Eurotiomycetidae</taxon>
        <taxon>Eurotiales</taxon>
        <taxon>Trichocomaceae</taxon>
        <taxon>Talaromyces</taxon>
        <taxon>Talaromyces sect. Talaromyces</taxon>
    </lineage>
</organism>
<proteinExistence type="predicted"/>
<dbReference type="Pfam" id="PF24809">
    <property type="entry name" value="DUF7708"/>
    <property type="match status" value="1"/>
</dbReference>
<feature type="region of interest" description="Disordered" evidence="1">
    <location>
        <begin position="318"/>
        <end position="356"/>
    </location>
</feature>
<dbReference type="EMBL" id="DF933811">
    <property type="protein sequence ID" value="GAM34114.1"/>
    <property type="molecule type" value="Genomic_DNA"/>
</dbReference>
<sequence>MPTTRQPSSGLIRTFSDELREIDSTNPLGRGLAAKVALDKHQEEFLTQQWDILLSDARELPCTLLQDDHVVLLDQSRRLYAAWIKFKKSLPQDQNMEEDSPQRPDIKYLIDTVSKAASTWQEDREQSKSGKLKAKFVKLCENCKNHSKLLSVIPSHDKYISLLTGSLSAIAQASINHKHIAEGVVKGLDELSKDIEFWNRLMEEHGDVKMLRQYIQELYVVVFEIFTDIFTNTRIQKEIALAFQQRTRISLQKVVADQEKLFAFVPQQLEQQRYLLGASLQRFLEEQLQNAQLLSGLSSTLTLSSSSQHLQLLATEPSAQSLSGPSSTLVVSSGSQHQQPLTTQSNALPEEDTLSPPTLYNYDRAEVASVIHEYVDLFKVEMRELVNMSSYAPHLLVERQVHRQLTVWLKELSSRNLWIQGPHGVAKPSQNSMTAVSIVAVSHENNIPTISYFCSLRFDNDPQLTRREALRAMLTSIIAQFVLFLPARGSTSMNLSVARFSSMAHNTPSIDELLQLIRDLRMAGPRYLHCIIDNIQILEDRSDPAYTRDLLLTIATFCELASDVAPPQTRRGNDIEVFGHSIMITKTCFTTDGIMDGLSQAAEIDLLEKVEFGVDVSEGILGESVSMGF</sequence>
<evidence type="ECO:0000259" key="2">
    <source>
        <dbReference type="Pfam" id="PF24809"/>
    </source>
</evidence>
<accession>A0A6V8H4K1</accession>
<comment type="caution">
    <text evidence="3">The sequence shown here is derived from an EMBL/GenBank/DDBJ whole genome shotgun (WGS) entry which is preliminary data.</text>
</comment>
<evidence type="ECO:0000313" key="4">
    <source>
        <dbReference type="Proteomes" id="UP000053095"/>
    </source>
</evidence>
<keyword evidence="4" id="KW-1185">Reference proteome</keyword>
<gene>
    <name evidence="3" type="ORF">TCE0_015f01484</name>
</gene>
<feature type="compositionally biased region" description="Polar residues" evidence="1">
    <location>
        <begin position="318"/>
        <end position="347"/>
    </location>
</feature>
<evidence type="ECO:0000256" key="1">
    <source>
        <dbReference type="SAM" id="MobiDB-lite"/>
    </source>
</evidence>
<evidence type="ECO:0000313" key="3">
    <source>
        <dbReference type="EMBL" id="GAM34114.1"/>
    </source>
</evidence>
<dbReference type="AlphaFoldDB" id="A0A6V8H4K1"/>
<reference evidence="4" key="1">
    <citation type="journal article" date="2015" name="Genome Announc.">
        <title>Draft genome sequence of Talaromyces cellulolyticus strain Y-94, a source of lignocellulosic biomass-degrading enzymes.</title>
        <authorList>
            <person name="Fujii T."/>
            <person name="Koike H."/>
            <person name="Sawayama S."/>
            <person name="Yano S."/>
            <person name="Inoue H."/>
        </authorList>
    </citation>
    <scope>NUCLEOTIDE SEQUENCE [LARGE SCALE GENOMIC DNA]</scope>
    <source>
        <strain evidence="4">Y-94</strain>
    </source>
</reference>
<name>A0A6V8H4K1_TALPI</name>